<evidence type="ECO:0000256" key="2">
    <source>
        <dbReference type="ARBA" id="ARBA00023242"/>
    </source>
</evidence>
<dbReference type="PANTHER" id="PTHR37534">
    <property type="entry name" value="TRANSCRIPTIONAL ACTIVATOR PROTEIN UGA3"/>
    <property type="match status" value="1"/>
</dbReference>
<feature type="compositionally biased region" description="Low complexity" evidence="3">
    <location>
        <begin position="487"/>
        <end position="502"/>
    </location>
</feature>
<sequence length="679" mass="74701">MATSQGCWSCRVRRKKCDRRRPVCGICDTLHITCHTGSRRPPWLDGGAQQARVAATLKEEVRQAAAHRRQRAHILRLEERSSSIASHNDEDQADRSQEDDDKSVNHDSRGHHGNGNAGHTCLDGSADSSELDLGFIMHYMDHVFPLFFPFYRASRLDDGRGWLLAQLLKNPTLLSTVSCMTLFVFSIQAPDTFTNKVAPCSAVLWDKVTCQLEKTFSTIKGDIARLFPPTSKFATSTPNSASFPAHISPSPTSTADLRHVCELLTSIIQLLCFEIGTGNSKNCVIHLDAALELFDIIVRISLEATVAGNKEQQQQWPCLSHVFRAIAGPPWTLGTYNGPAPRNADQMAFRFFSSILVVYDIIMSTALLKAPKLYPYHRQLLPSYKPYEAPSNYSSSSFVRNYSSGPDTNGHSIHTTNPKFPMDLLDVEGIIGCQSWVLAVVGEIATLAAWKKERQAQAQLDMVELDSYAADLRSVLETGLAELPAHPSRSTSSNSTPRTATTHDGINSLSTTGMTPNTPAQQSWSNTTRSHIVNMTTRIWADAAHIYLSVVVSGWQPCAAVIRKCVLEILALLEELRAIGDHRHRETERYDWATLKTLAWPFCVAGSLAKPGSDQARVRALTKDLGSLENVGTLRLATEIVELTWQSAGGAWGDSEGGALQGMDLASCLCRLGYPVLLV</sequence>
<feature type="domain" description="Zn(2)-C6 fungal-type" evidence="4">
    <location>
        <begin position="6"/>
        <end position="36"/>
    </location>
</feature>
<dbReference type="GO" id="GO:0005634">
    <property type="term" value="C:nucleus"/>
    <property type="evidence" value="ECO:0007669"/>
    <property type="project" value="UniProtKB-SubCell"/>
</dbReference>
<feature type="region of interest" description="Disordered" evidence="3">
    <location>
        <begin position="483"/>
        <end position="526"/>
    </location>
</feature>
<evidence type="ECO:0000256" key="1">
    <source>
        <dbReference type="ARBA" id="ARBA00004123"/>
    </source>
</evidence>
<dbReference type="AlphaFoldDB" id="A0A2H3G8T1"/>
<dbReference type="InterPro" id="IPR001138">
    <property type="entry name" value="Zn2Cys6_DnaBD"/>
</dbReference>
<feature type="compositionally biased region" description="Polar residues" evidence="3">
    <location>
        <begin position="504"/>
        <end position="526"/>
    </location>
</feature>
<dbReference type="GO" id="GO:0000981">
    <property type="term" value="F:DNA-binding transcription factor activity, RNA polymerase II-specific"/>
    <property type="evidence" value="ECO:0007669"/>
    <property type="project" value="InterPro"/>
</dbReference>
<dbReference type="STRING" id="327505.A0A2H3G8T1"/>
<dbReference type="PROSITE" id="PS50048">
    <property type="entry name" value="ZN2_CY6_FUNGAL_2"/>
    <property type="match status" value="1"/>
</dbReference>
<accession>A0A2H3G8T1</accession>
<evidence type="ECO:0000313" key="5">
    <source>
        <dbReference type="EMBL" id="PCD26140.1"/>
    </source>
</evidence>
<feature type="region of interest" description="Disordered" evidence="3">
    <location>
        <begin position="77"/>
        <end position="121"/>
    </location>
</feature>
<organism evidence="5 6">
    <name type="scientific">Fusarium oxysporum f. sp. radicis-cucumerinum</name>
    <dbReference type="NCBI Taxonomy" id="327505"/>
    <lineage>
        <taxon>Eukaryota</taxon>
        <taxon>Fungi</taxon>
        <taxon>Dikarya</taxon>
        <taxon>Ascomycota</taxon>
        <taxon>Pezizomycotina</taxon>
        <taxon>Sordariomycetes</taxon>
        <taxon>Hypocreomycetidae</taxon>
        <taxon>Hypocreales</taxon>
        <taxon>Nectriaceae</taxon>
        <taxon>Fusarium</taxon>
        <taxon>Fusarium oxysporum species complex</taxon>
    </lineage>
</organism>
<feature type="compositionally biased region" description="Basic and acidic residues" evidence="3">
    <location>
        <begin position="77"/>
        <end position="110"/>
    </location>
</feature>
<evidence type="ECO:0000259" key="4">
    <source>
        <dbReference type="PROSITE" id="PS50048"/>
    </source>
</evidence>
<dbReference type="GO" id="GO:0008270">
    <property type="term" value="F:zinc ion binding"/>
    <property type="evidence" value="ECO:0007669"/>
    <property type="project" value="InterPro"/>
</dbReference>
<dbReference type="Gene3D" id="4.10.240.10">
    <property type="entry name" value="Zn(2)-C6 fungal-type DNA-binding domain"/>
    <property type="match status" value="1"/>
</dbReference>
<dbReference type="InterPro" id="IPR021858">
    <property type="entry name" value="Fun_TF"/>
</dbReference>
<gene>
    <name evidence="5" type="ORF">AU210_012572</name>
</gene>
<dbReference type="Pfam" id="PF00172">
    <property type="entry name" value="Zn_clus"/>
    <property type="match status" value="1"/>
</dbReference>
<proteinExistence type="predicted"/>
<comment type="caution">
    <text evidence="5">The sequence shown here is derived from an EMBL/GenBank/DDBJ whole genome shotgun (WGS) entry which is preliminary data.</text>
</comment>
<dbReference type="PANTHER" id="PTHR37534:SF20">
    <property type="entry name" value="PRO1A C6 ZINK-FINGER PROTEIN"/>
    <property type="match status" value="1"/>
</dbReference>
<comment type="subcellular location">
    <subcellularLocation>
        <location evidence="1">Nucleus</location>
    </subcellularLocation>
</comment>
<evidence type="ECO:0000256" key="3">
    <source>
        <dbReference type="SAM" id="MobiDB-lite"/>
    </source>
</evidence>
<dbReference type="PROSITE" id="PS00463">
    <property type="entry name" value="ZN2_CY6_FUNGAL_1"/>
    <property type="match status" value="1"/>
</dbReference>
<protein>
    <recommendedName>
        <fullName evidence="4">Zn(2)-C6 fungal-type domain-containing protein</fullName>
    </recommendedName>
</protein>
<dbReference type="SMART" id="SM00066">
    <property type="entry name" value="GAL4"/>
    <property type="match status" value="1"/>
</dbReference>
<dbReference type="SUPFAM" id="SSF57701">
    <property type="entry name" value="Zn2/Cys6 DNA-binding domain"/>
    <property type="match status" value="1"/>
</dbReference>
<reference evidence="5 6" key="2">
    <citation type="journal article" date="2017" name="Sci. Rep.">
        <title>A mobile pathogenicity chromosome in Fusarium oxysporum for infection of multiple cucurbit species.</title>
        <authorList>
            <person name="van Dam P."/>
            <person name="Fokkens L."/>
            <person name="Ayukawa Y."/>
            <person name="van der Gragt M."/>
            <person name="Ter Horst A."/>
            <person name="Brankovics B."/>
            <person name="Houterman P.M."/>
            <person name="Arie T."/>
            <person name="Rep M."/>
        </authorList>
    </citation>
    <scope>NUCLEOTIDE SEQUENCE [LARGE SCALE GENOMIC DNA]</scope>
    <source>
        <strain evidence="5 6">Forc016</strain>
    </source>
</reference>
<name>A0A2H3G8T1_FUSOX</name>
<dbReference type="Pfam" id="PF11951">
    <property type="entry name" value="Fungal_trans_2"/>
    <property type="match status" value="1"/>
</dbReference>
<reference evidence="5 6" key="1">
    <citation type="journal article" date="2016" name="Environ. Microbiol.">
        <title>Effector profiles distinguish formae speciales of Fusarium oxysporum.</title>
        <authorList>
            <person name="van Dam P."/>
            <person name="Fokkens L."/>
            <person name="Schmidt S.M."/>
            <person name="Linmans J.H."/>
            <person name="Kistler H.C."/>
            <person name="Ma L.J."/>
            <person name="Rep M."/>
        </authorList>
    </citation>
    <scope>NUCLEOTIDE SEQUENCE [LARGE SCALE GENOMIC DNA]</scope>
    <source>
        <strain evidence="5 6">Forc016</strain>
    </source>
</reference>
<dbReference type="InterPro" id="IPR036864">
    <property type="entry name" value="Zn2-C6_fun-type_DNA-bd_sf"/>
</dbReference>
<dbReference type="Proteomes" id="UP000219602">
    <property type="component" value="Chromosome 11"/>
</dbReference>
<dbReference type="CDD" id="cd00067">
    <property type="entry name" value="GAL4"/>
    <property type="match status" value="1"/>
</dbReference>
<dbReference type="EMBL" id="MABQ02000009">
    <property type="protein sequence ID" value="PCD26140.1"/>
    <property type="molecule type" value="Genomic_DNA"/>
</dbReference>
<keyword evidence="2" id="KW-0539">Nucleus</keyword>
<evidence type="ECO:0000313" key="6">
    <source>
        <dbReference type="Proteomes" id="UP000219602"/>
    </source>
</evidence>